<comment type="similarity">
    <text evidence="2">Belongs to the KIF-binding protein family.</text>
</comment>
<evidence type="ECO:0000256" key="1">
    <source>
        <dbReference type="ARBA" id="ARBA00004245"/>
    </source>
</evidence>
<dbReference type="EMBL" id="CAJNIZ010042881">
    <property type="protein sequence ID" value="CAE7642120.1"/>
    <property type="molecule type" value="Genomic_DNA"/>
</dbReference>
<evidence type="ECO:0000256" key="3">
    <source>
        <dbReference type="ARBA" id="ARBA00016840"/>
    </source>
</evidence>
<sequence>MSNLEKFLSNDFNQTLKKYDELWATEDPEDNPYKSKYVAREMLELSVKELEKLIADEPSQEVANRGCEVFARILLFLGKNCYFCEEVPQAEKCFIRSLERYLRSPLRLEPEPFCYIQDVFNQLGMLWCNRGGHKEGMNFLRRAQVMYMRRPQSVRDAFEERCENNYTMTMFYLAQAYGALQKPALSARFCAETMSRQLESNSYGHRSREISERDPFDSKDWIRNCCALSDFFINDGMFWTAEYLLHSALVMCERCGEIVGSEPENITEIKAECMRDIGNMYSTRLKFARACAERPDAWEQVWRGERKKDAEEHAGPDEGTKLSFRVAADRVERPPEGGTGPIEWDDIFPEVVHLEDDEAEDNLLSEEHEATENVNRDEDQWLVLGPDDRVRLPVHFRLLHAHSQRRICRANAAFLEQRGPHKPSQGADSTAEQPSQHSCIGTSFAAAREIFKLGNHFFAHALDYFVLDGWVTEHVRILQELSTMYRTLQFWEKDPKRSAAMLKRRAALLTPLLEQLSPKVYVAFWRQLSFTSAEIYQELFELKGKAKMPSSRALNSLDDDDEEEATVDLKKAARCNELARKSVKYYGIFLDSYQPDGKTAEKVEKDHASTYLIGKLNRARLRTKLIGLAVDDNIEEHKMALKEYEEILHYGDRNPEVVEADVNMATELKLCAEMVGLLPTKLARLAKRCSDPHARVADQRGEEPPRGMWYDRGPPSDRVQSATNSAALGTLSDRALAQWRAEPRLNGARSHGPRNGRKLAARSPLRPPHSDHAHGLIAAFSHRAEPLPAAALAEAAVLPPSTLVHLGWVVRHLAHVDGYISAAGQEACLTVYGGQQLAAGRDRLSDEFRRVEAPSAAAAQPTCHRLTVMDGDVSAAEAHPLPENIPEHEDGALRRCRGRGAGKRQPVPCVAVCGVSLVGHDRPLSGISRAPRSPLRALFLDSFRAEVLYPLLGGLASCHAAARYGAMKPPARPQDGFAPGTLPSTLLRRVELFESGQWEQLLREARAGATVGGGHGSARRADEAVLEEACERVRQGQLSRARQALTAATLAPGNADILQALSDPSRRPPLRRREIPAEVLDHEPVEAVALSVRQAASEALEFLAFAVNCLARADVPTDVFNALSMSRLTALRNSAGGVRGIATGDVFRRIVDYWLGSRCCQALCFDATLVSPIQRNGSPAAGAPERDGVALATASCRKHARYPELARNGPHRLCVLADEIGGRLNDGFQRLVQRLVALRARRAPAALRGAAAQGWARRWWGTLAIAIQRATCSTVVGVWTMPALPNADGELPIAEVLQLAADP</sequence>
<dbReference type="OrthoDB" id="409897at2759"/>
<accession>A0A812VJ59</accession>
<keyword evidence="4" id="KW-0963">Cytoplasm</keyword>
<dbReference type="GO" id="GO:0005856">
    <property type="term" value="C:cytoskeleton"/>
    <property type="evidence" value="ECO:0007669"/>
    <property type="project" value="UniProtKB-SubCell"/>
</dbReference>
<keyword evidence="5" id="KW-0206">Cytoskeleton</keyword>
<evidence type="ECO:0000256" key="2">
    <source>
        <dbReference type="ARBA" id="ARBA00010305"/>
    </source>
</evidence>
<feature type="region of interest" description="Disordered" evidence="6">
    <location>
        <begin position="692"/>
        <end position="721"/>
    </location>
</feature>
<dbReference type="PANTHER" id="PTHR46321:SF1">
    <property type="entry name" value="KIF-BINDING PROTEIN"/>
    <property type="match status" value="1"/>
</dbReference>
<comment type="caution">
    <text evidence="7">The sequence shown here is derived from an EMBL/GenBank/DDBJ whole genome shotgun (WGS) entry which is preliminary data.</text>
</comment>
<dbReference type="Proteomes" id="UP000649617">
    <property type="component" value="Unassembled WGS sequence"/>
</dbReference>
<reference evidence="7" key="1">
    <citation type="submission" date="2021-02" db="EMBL/GenBank/DDBJ databases">
        <authorList>
            <person name="Dougan E. K."/>
            <person name="Rhodes N."/>
            <person name="Thang M."/>
            <person name="Chan C."/>
        </authorList>
    </citation>
    <scope>NUCLEOTIDE SEQUENCE</scope>
</reference>
<dbReference type="InterPro" id="IPR022083">
    <property type="entry name" value="KBP"/>
</dbReference>
<evidence type="ECO:0000256" key="4">
    <source>
        <dbReference type="ARBA" id="ARBA00022490"/>
    </source>
</evidence>
<gene>
    <name evidence="7" type="primary">kifbp</name>
    <name evidence="7" type="ORF">SPIL2461_LOCUS17015</name>
</gene>
<protein>
    <recommendedName>
        <fullName evidence="3">KIF-binding protein</fullName>
    </recommendedName>
</protein>
<comment type="subcellular location">
    <subcellularLocation>
        <location evidence="1">Cytoplasm</location>
        <location evidence="1">Cytoskeleton</location>
    </subcellularLocation>
</comment>
<feature type="compositionally biased region" description="Basic residues" evidence="6">
    <location>
        <begin position="751"/>
        <end position="760"/>
    </location>
</feature>
<dbReference type="Pfam" id="PF12309">
    <property type="entry name" value="KBP_C"/>
    <property type="match status" value="1"/>
</dbReference>
<proteinExistence type="inferred from homology"/>
<evidence type="ECO:0000256" key="6">
    <source>
        <dbReference type="SAM" id="MobiDB-lite"/>
    </source>
</evidence>
<organism evidence="7 8">
    <name type="scientific">Symbiodinium pilosum</name>
    <name type="common">Dinoflagellate</name>
    <dbReference type="NCBI Taxonomy" id="2952"/>
    <lineage>
        <taxon>Eukaryota</taxon>
        <taxon>Sar</taxon>
        <taxon>Alveolata</taxon>
        <taxon>Dinophyceae</taxon>
        <taxon>Suessiales</taxon>
        <taxon>Symbiodiniaceae</taxon>
        <taxon>Symbiodinium</taxon>
    </lineage>
</organism>
<dbReference type="PANTHER" id="PTHR46321">
    <property type="entry name" value="KIF1-BINDING PROTEIN"/>
    <property type="match status" value="1"/>
</dbReference>
<evidence type="ECO:0000313" key="8">
    <source>
        <dbReference type="Proteomes" id="UP000649617"/>
    </source>
</evidence>
<evidence type="ECO:0000256" key="5">
    <source>
        <dbReference type="ARBA" id="ARBA00023212"/>
    </source>
</evidence>
<name>A0A812VJ59_SYMPI</name>
<feature type="non-terminal residue" evidence="7">
    <location>
        <position position="1"/>
    </location>
</feature>
<feature type="region of interest" description="Disordered" evidence="6">
    <location>
        <begin position="744"/>
        <end position="772"/>
    </location>
</feature>
<feature type="compositionally biased region" description="Basic and acidic residues" evidence="6">
    <location>
        <begin position="692"/>
        <end position="705"/>
    </location>
</feature>
<keyword evidence="8" id="KW-1185">Reference proteome</keyword>
<evidence type="ECO:0000313" key="7">
    <source>
        <dbReference type="EMBL" id="CAE7642120.1"/>
    </source>
</evidence>